<organism evidence="12 13">
    <name type="scientific">Parastrongyloides trichosuri</name>
    <name type="common">Possum-specific nematode worm</name>
    <dbReference type="NCBI Taxonomy" id="131310"/>
    <lineage>
        <taxon>Eukaryota</taxon>
        <taxon>Metazoa</taxon>
        <taxon>Ecdysozoa</taxon>
        <taxon>Nematoda</taxon>
        <taxon>Chromadorea</taxon>
        <taxon>Rhabditida</taxon>
        <taxon>Tylenchina</taxon>
        <taxon>Panagrolaimomorpha</taxon>
        <taxon>Strongyloidoidea</taxon>
        <taxon>Strongyloididae</taxon>
        <taxon>Parastrongyloides</taxon>
    </lineage>
</organism>
<evidence type="ECO:0000256" key="5">
    <source>
        <dbReference type="ARBA" id="ARBA00022763"/>
    </source>
</evidence>
<evidence type="ECO:0000313" key="13">
    <source>
        <dbReference type="WBParaSite" id="PTRK_0000035500.1"/>
    </source>
</evidence>
<evidence type="ECO:0000256" key="6">
    <source>
        <dbReference type="ARBA" id="ARBA00022801"/>
    </source>
</evidence>
<comment type="subcellular location">
    <subcellularLocation>
        <location evidence="1">Nucleus</location>
    </subcellularLocation>
</comment>
<sequence length="881" mass="101486">MSSGENEVQILGTVSTESDEIVLLNHEMKLLCDNVNDDVMYVFSYGLGMERLFLNDLLVHSTPDMVTLVLNVSEVDVHYLLTELRNLKPEFPPRSVIGTSKREKVYNTGGVIFMTAQQLISDILNEVIDYSNIGCIMVYECSTIGKSDNLVHSIHVIKAKNSKVHVKAYTSNVRAICYHPTLTSLQSFYDSLKLKKVEFVCRFNEEVVQSIEIPKLKITSYQYKLSSKISKIYDNVVEQIIREYNDLLKIAVQTYGFEKREDDGALYCMYRRSFFEIQLMEKSASIEGKHLEQLKNLRKMREVLRSIVNYDVISLYDLLESFGKSDDIGTNVIYEEAIWEYRKEFKDMKQEVFNIATKRDSNNDSICEIPKKWKIIEDLLSQIKETINSRPGHVLFICDNEDTCCRIQLLIEKGKKALLKHISSLSKNLFSEEDVNETANIEENPMWEVERIKLFDHEYFYSQEKKEDYYGALLNPQKRGAQDVIETHESSQKKIKSNSETSINVFEANLLITAVTDKYTIAKILSTYQPRFIISLSPNLSITRTIEMYNAIMSKEFKKTVEYFSIANVEYELEHYGANVHRESFCFQRLIRQLSSVAPSRDGDGAFIFDEDQKSLRVARLKPIHANITIDKFQEIPTVIVDSREFASELPFELSKLGIKLVTATLEVGDYILSPDTCLERKAIDDLTISLMEGRIFKQCEGMFRYYKKVILLIESSEKFEAKRKGANPFKGDLSRHSLEVKKKFCVLLRLYPKLTVLWFTSPSKAAVYLKDIKMGMLNADLNEVLSYKTGLLINPNESVVDDTHDNVAYVMKPEMQRIFSKIPFLCSGDSTKIMNNPNIPDFKTLANLKEEGIQKCLENNQTAAKELYAMLNTDFRKHSF</sequence>
<keyword evidence="12" id="KW-1185">Reference proteome</keyword>
<proteinExistence type="inferred from homology"/>
<keyword evidence="3" id="KW-0540">Nuclease</keyword>
<dbReference type="Pfam" id="PF02732">
    <property type="entry name" value="ERCC4"/>
    <property type="match status" value="1"/>
</dbReference>
<keyword evidence="9" id="KW-0539">Nucleus</keyword>
<keyword evidence="7" id="KW-0238">DNA-binding</keyword>
<dbReference type="GO" id="GO:0000014">
    <property type="term" value="F:single-stranded DNA endodeoxyribonuclease activity"/>
    <property type="evidence" value="ECO:0007669"/>
    <property type="project" value="TreeGrafter"/>
</dbReference>
<evidence type="ECO:0000256" key="1">
    <source>
        <dbReference type="ARBA" id="ARBA00004123"/>
    </source>
</evidence>
<keyword evidence="4" id="KW-0255">Endonuclease</keyword>
<dbReference type="GO" id="GO:0003697">
    <property type="term" value="F:single-stranded DNA binding"/>
    <property type="evidence" value="ECO:0007669"/>
    <property type="project" value="TreeGrafter"/>
</dbReference>
<feature type="domain" description="ERCC4" evidence="11">
    <location>
        <begin position="638"/>
        <end position="718"/>
    </location>
</feature>
<evidence type="ECO:0000256" key="10">
    <source>
        <dbReference type="ARBA" id="ARBA00072370"/>
    </source>
</evidence>
<dbReference type="GO" id="GO:1901255">
    <property type="term" value="P:nucleotide-excision repair involved in interstrand cross-link repair"/>
    <property type="evidence" value="ECO:0007669"/>
    <property type="project" value="TreeGrafter"/>
</dbReference>
<keyword evidence="6" id="KW-0378">Hydrolase</keyword>
<evidence type="ECO:0000313" key="12">
    <source>
        <dbReference type="Proteomes" id="UP000038045"/>
    </source>
</evidence>
<dbReference type="InterPro" id="IPR011335">
    <property type="entry name" value="Restrct_endonuc-II-like"/>
</dbReference>
<dbReference type="AlphaFoldDB" id="A0A0N4Z0X6"/>
<dbReference type="SUPFAM" id="SSF52980">
    <property type="entry name" value="Restriction endonuclease-like"/>
    <property type="match status" value="1"/>
</dbReference>
<dbReference type="PANTHER" id="PTHR10150:SF0">
    <property type="entry name" value="DNA REPAIR ENDONUCLEASE XPF"/>
    <property type="match status" value="1"/>
</dbReference>
<dbReference type="InterPro" id="IPR047520">
    <property type="entry name" value="XPF_nuclease"/>
</dbReference>
<name>A0A0N4Z0X6_PARTI</name>
<dbReference type="FunFam" id="3.40.50.10130:FF:000002">
    <property type="entry name" value="DNA repair endonuclease XPF"/>
    <property type="match status" value="1"/>
</dbReference>
<accession>A0A0N4Z0X6</accession>
<dbReference type="GO" id="GO:0003684">
    <property type="term" value="F:damaged DNA binding"/>
    <property type="evidence" value="ECO:0007669"/>
    <property type="project" value="TreeGrafter"/>
</dbReference>
<dbReference type="GO" id="GO:0000110">
    <property type="term" value="C:nucleotide-excision repair factor 1 complex"/>
    <property type="evidence" value="ECO:0007669"/>
    <property type="project" value="TreeGrafter"/>
</dbReference>
<dbReference type="WBParaSite" id="PTRK_0000035500.1">
    <property type="protein sequence ID" value="PTRK_0000035500.1"/>
    <property type="gene ID" value="PTRK_0000035500"/>
</dbReference>
<dbReference type="STRING" id="131310.A0A0N4Z0X6"/>
<dbReference type="InterPro" id="IPR006166">
    <property type="entry name" value="ERCC4_domain"/>
</dbReference>
<evidence type="ECO:0000256" key="2">
    <source>
        <dbReference type="ARBA" id="ARBA00010015"/>
    </source>
</evidence>
<keyword evidence="8" id="KW-0234">DNA repair</keyword>
<evidence type="ECO:0000256" key="3">
    <source>
        <dbReference type="ARBA" id="ARBA00022722"/>
    </source>
</evidence>
<dbReference type="SMART" id="SM00891">
    <property type="entry name" value="ERCC4"/>
    <property type="match status" value="1"/>
</dbReference>
<comment type="similarity">
    <text evidence="2">Belongs to the XPF family.</text>
</comment>
<evidence type="ECO:0000259" key="11">
    <source>
        <dbReference type="SMART" id="SM00891"/>
    </source>
</evidence>
<evidence type="ECO:0000256" key="7">
    <source>
        <dbReference type="ARBA" id="ARBA00023125"/>
    </source>
</evidence>
<keyword evidence="5" id="KW-0227">DNA damage</keyword>
<dbReference type="Proteomes" id="UP000038045">
    <property type="component" value="Unplaced"/>
</dbReference>
<evidence type="ECO:0000256" key="8">
    <source>
        <dbReference type="ARBA" id="ARBA00023204"/>
    </source>
</evidence>
<dbReference type="PANTHER" id="PTHR10150">
    <property type="entry name" value="DNA REPAIR ENDONUCLEASE XPF"/>
    <property type="match status" value="1"/>
</dbReference>
<dbReference type="GO" id="GO:0000712">
    <property type="term" value="P:resolution of meiotic recombination intermediates"/>
    <property type="evidence" value="ECO:0007669"/>
    <property type="project" value="TreeGrafter"/>
</dbReference>
<evidence type="ECO:0000256" key="4">
    <source>
        <dbReference type="ARBA" id="ARBA00022759"/>
    </source>
</evidence>
<protein>
    <recommendedName>
        <fullName evidence="10">DNA repair endonuclease XPF</fullName>
    </recommendedName>
</protein>
<evidence type="ECO:0000256" key="9">
    <source>
        <dbReference type="ARBA" id="ARBA00023242"/>
    </source>
</evidence>
<dbReference type="CDD" id="cd20078">
    <property type="entry name" value="XPF_nuclease_XPF_euk"/>
    <property type="match status" value="1"/>
</dbReference>
<dbReference type="Gene3D" id="3.40.50.10130">
    <property type="match status" value="1"/>
</dbReference>
<dbReference type="GO" id="GO:0000724">
    <property type="term" value="P:double-strand break repair via homologous recombination"/>
    <property type="evidence" value="ECO:0007669"/>
    <property type="project" value="TreeGrafter"/>
</dbReference>
<reference evidence="13" key="1">
    <citation type="submission" date="2017-02" db="UniProtKB">
        <authorList>
            <consortium name="WormBaseParasite"/>
        </authorList>
    </citation>
    <scope>IDENTIFICATION</scope>
</reference>